<dbReference type="InterPro" id="IPR008920">
    <property type="entry name" value="TF_FadR/GntR_C"/>
</dbReference>
<dbReference type="PANTHER" id="PTHR43537:SF5">
    <property type="entry name" value="UXU OPERON TRANSCRIPTIONAL REGULATOR"/>
    <property type="match status" value="1"/>
</dbReference>
<dbReference type="SMART" id="SM00895">
    <property type="entry name" value="FCD"/>
    <property type="match status" value="1"/>
</dbReference>
<dbReference type="InterPro" id="IPR036388">
    <property type="entry name" value="WH-like_DNA-bd_sf"/>
</dbReference>
<protein>
    <submittedName>
        <fullName evidence="6">FadR/GntR family transcriptional regulator</fullName>
    </submittedName>
</protein>
<dbReference type="Proteomes" id="UP001595387">
    <property type="component" value="Unassembled WGS sequence"/>
</dbReference>
<dbReference type="SUPFAM" id="SSF46785">
    <property type="entry name" value="Winged helix' DNA-binding domain"/>
    <property type="match status" value="1"/>
</dbReference>
<keyword evidence="7" id="KW-1185">Reference proteome</keyword>
<evidence type="ECO:0000256" key="4">
    <source>
        <dbReference type="SAM" id="Coils"/>
    </source>
</evidence>
<dbReference type="SUPFAM" id="SSF48008">
    <property type="entry name" value="GntR ligand-binding domain-like"/>
    <property type="match status" value="1"/>
</dbReference>
<dbReference type="Gene3D" id="1.20.120.530">
    <property type="entry name" value="GntR ligand-binding domain-like"/>
    <property type="match status" value="1"/>
</dbReference>
<evidence type="ECO:0000259" key="5">
    <source>
        <dbReference type="PROSITE" id="PS50949"/>
    </source>
</evidence>
<dbReference type="Pfam" id="PF00392">
    <property type="entry name" value="GntR"/>
    <property type="match status" value="1"/>
</dbReference>
<evidence type="ECO:0000256" key="3">
    <source>
        <dbReference type="ARBA" id="ARBA00023163"/>
    </source>
</evidence>
<dbReference type="PRINTS" id="PR00035">
    <property type="entry name" value="HTHGNTR"/>
</dbReference>
<name>A0ABV7A3Z5_9BACI</name>
<evidence type="ECO:0000256" key="2">
    <source>
        <dbReference type="ARBA" id="ARBA00023125"/>
    </source>
</evidence>
<dbReference type="InterPro" id="IPR036390">
    <property type="entry name" value="WH_DNA-bd_sf"/>
</dbReference>
<dbReference type="Pfam" id="PF07729">
    <property type="entry name" value="FCD"/>
    <property type="match status" value="1"/>
</dbReference>
<keyword evidence="2" id="KW-0238">DNA-binding</keyword>
<dbReference type="RefSeq" id="WP_390303763.1">
    <property type="nucleotide sequence ID" value="NZ_JBHRRZ010000008.1"/>
</dbReference>
<evidence type="ECO:0000313" key="6">
    <source>
        <dbReference type="EMBL" id="MFC2947668.1"/>
    </source>
</evidence>
<dbReference type="SMART" id="SM00345">
    <property type="entry name" value="HTH_GNTR"/>
    <property type="match status" value="1"/>
</dbReference>
<proteinExistence type="predicted"/>
<evidence type="ECO:0000313" key="7">
    <source>
        <dbReference type="Proteomes" id="UP001595387"/>
    </source>
</evidence>
<dbReference type="PROSITE" id="PS50949">
    <property type="entry name" value="HTH_GNTR"/>
    <property type="match status" value="1"/>
</dbReference>
<keyword evidence="1" id="KW-0805">Transcription regulation</keyword>
<dbReference type="InterPro" id="IPR000524">
    <property type="entry name" value="Tscrpt_reg_HTH_GntR"/>
</dbReference>
<dbReference type="PANTHER" id="PTHR43537">
    <property type="entry name" value="TRANSCRIPTIONAL REGULATOR, GNTR FAMILY"/>
    <property type="match status" value="1"/>
</dbReference>
<dbReference type="EMBL" id="JBHRRZ010000008">
    <property type="protein sequence ID" value="MFC2947668.1"/>
    <property type="molecule type" value="Genomic_DNA"/>
</dbReference>
<keyword evidence="4" id="KW-0175">Coiled coil</keyword>
<dbReference type="Gene3D" id="1.10.10.10">
    <property type="entry name" value="Winged helix-like DNA-binding domain superfamily/Winged helix DNA-binding domain"/>
    <property type="match status" value="1"/>
</dbReference>
<accession>A0ABV7A3Z5</accession>
<sequence>MNIQPVRKTSLSEYVVYQLKEMIIKREIKIGDRLPNERELSKLFEVSRTSVREALRVLELQGLLNRGNSGTYVQANFSKIIEESLTLQILLNDASYKDIQQTRIMLERELIRLATFRRSKDHLQNIKENIKKMERAVREKNNDLYIEADISFHNEIAVAANNSVLLFLYNSISELISKIQKSVSFDDEGVNTSLKYHKSIYQALEDQNLSQAEDQLVNHLIDVDNRLHKK</sequence>
<evidence type="ECO:0000256" key="1">
    <source>
        <dbReference type="ARBA" id="ARBA00023015"/>
    </source>
</evidence>
<organism evidence="6 7">
    <name type="scientific">Virgibacillus sediminis</name>
    <dbReference type="NCBI Taxonomy" id="202260"/>
    <lineage>
        <taxon>Bacteria</taxon>
        <taxon>Bacillati</taxon>
        <taxon>Bacillota</taxon>
        <taxon>Bacilli</taxon>
        <taxon>Bacillales</taxon>
        <taxon>Bacillaceae</taxon>
        <taxon>Virgibacillus</taxon>
    </lineage>
</organism>
<gene>
    <name evidence="6" type="ORF">ACFODW_04790</name>
</gene>
<feature type="domain" description="HTH gntR-type" evidence="5">
    <location>
        <begin position="9"/>
        <end position="76"/>
    </location>
</feature>
<comment type="caution">
    <text evidence="6">The sequence shown here is derived from an EMBL/GenBank/DDBJ whole genome shotgun (WGS) entry which is preliminary data.</text>
</comment>
<keyword evidence="3" id="KW-0804">Transcription</keyword>
<feature type="coiled-coil region" evidence="4">
    <location>
        <begin position="116"/>
        <end position="143"/>
    </location>
</feature>
<reference evidence="7" key="1">
    <citation type="journal article" date="2019" name="Int. J. Syst. Evol. Microbiol.">
        <title>The Global Catalogue of Microorganisms (GCM) 10K type strain sequencing project: providing services to taxonomists for standard genome sequencing and annotation.</title>
        <authorList>
            <consortium name="The Broad Institute Genomics Platform"/>
            <consortium name="The Broad Institute Genome Sequencing Center for Infectious Disease"/>
            <person name="Wu L."/>
            <person name="Ma J."/>
        </authorList>
    </citation>
    <scope>NUCLEOTIDE SEQUENCE [LARGE SCALE GENOMIC DNA]</scope>
    <source>
        <strain evidence="7">KCTC 13193</strain>
    </source>
</reference>
<dbReference type="InterPro" id="IPR011711">
    <property type="entry name" value="GntR_C"/>
</dbReference>
<dbReference type="CDD" id="cd07377">
    <property type="entry name" value="WHTH_GntR"/>
    <property type="match status" value="1"/>
</dbReference>